<evidence type="ECO:0000313" key="8">
    <source>
        <dbReference type="EMBL" id="EOO25160.1"/>
    </source>
</evidence>
<keyword evidence="3" id="KW-0749">Sporulation</keyword>
<comment type="caution">
    <text evidence="7">The sequence shown here is derived from an EMBL/GenBank/DDBJ whole genome shotgun (WGS) entry which is preliminary data.</text>
</comment>
<dbReference type="InterPro" id="IPR001615">
    <property type="entry name" value="Endotoxin_CytB"/>
</dbReference>
<name>A0A9W5PJN3_BACCE</name>
<evidence type="ECO:0000256" key="4">
    <source>
        <dbReference type="ARBA" id="ARBA00023026"/>
    </source>
</evidence>
<dbReference type="AlphaFoldDB" id="A0A9W5PJN3"/>
<dbReference type="EMBL" id="AHFB01000176">
    <property type="protein sequence ID" value="EOO24293.1"/>
    <property type="molecule type" value="Genomic_DNA"/>
</dbReference>
<reference evidence="7 10" key="1">
    <citation type="submission" date="2012-12" db="EMBL/GenBank/DDBJ databases">
        <title>The Genome Sequence of Bacillus cereus VD133.</title>
        <authorList>
            <consortium name="The Broad Institute Genome Sequencing Platform"/>
            <consortium name="The Broad Institute Genome Sequencing Center for Infectious Disease"/>
            <person name="Feldgarden M."/>
            <person name="Van der Auwera G.A."/>
            <person name="Mahillon J."/>
            <person name="Duprez V."/>
            <person name="Timmery S."/>
            <person name="Mattelet C."/>
            <person name="Dierick K."/>
            <person name="Sun M."/>
            <person name="Yu Z."/>
            <person name="Zhu L."/>
            <person name="Hu X."/>
            <person name="Shank E.B."/>
            <person name="Swiecicka I."/>
            <person name="Hansen B.M."/>
            <person name="Andrup L."/>
            <person name="Walker B."/>
            <person name="Young S.K."/>
            <person name="Zeng Q."/>
            <person name="Gargeya S."/>
            <person name="Fitzgerald M."/>
            <person name="Haas B."/>
            <person name="Abouelleil A."/>
            <person name="Alvarado L."/>
            <person name="Arachchi H.M."/>
            <person name="Berlin A.M."/>
            <person name="Chapman S.B."/>
            <person name="Dewar J."/>
            <person name="Goldberg J."/>
            <person name="Griggs A."/>
            <person name="Gujja S."/>
            <person name="Hansen M."/>
            <person name="Howarth C."/>
            <person name="Imamovic A."/>
            <person name="Larimer J."/>
            <person name="McCowan C."/>
            <person name="Murphy C."/>
            <person name="Neiman D."/>
            <person name="Pearson M."/>
            <person name="Priest M."/>
            <person name="Roberts A."/>
            <person name="Saif S."/>
            <person name="Shea T."/>
            <person name="Sisk P."/>
            <person name="Sykes S."/>
            <person name="Wortman J."/>
            <person name="Nusbaum C."/>
            <person name="Birren B."/>
        </authorList>
    </citation>
    <scope>NUCLEOTIDE SEQUENCE [LARGE SCALE GENOMIC DNA]</scope>
    <source>
        <strain evidence="7 10">VD133</strain>
    </source>
</reference>
<evidence type="ECO:0000313" key="6">
    <source>
        <dbReference type="EMBL" id="EOO23740.1"/>
    </source>
</evidence>
<dbReference type="EMBL" id="AHFB01000186">
    <property type="protein sequence ID" value="EOO23740.1"/>
    <property type="molecule type" value="Genomic_DNA"/>
</dbReference>
<dbReference type="EMBL" id="AHFB01000145">
    <property type="protein sequence ID" value="EOO25160.1"/>
    <property type="molecule type" value="Genomic_DNA"/>
</dbReference>
<dbReference type="EMBL" id="AHFB01000141">
    <property type="protein sequence ID" value="EOO25450.1"/>
    <property type="molecule type" value="Genomic_DNA"/>
</dbReference>
<keyword evidence="2" id="KW-0800">Toxin</keyword>
<gene>
    <name evidence="9" type="ORF">IIU_06191</name>
    <name evidence="8" type="ORF">IIU_06409</name>
    <name evidence="7" type="ORF">IIU_06764</name>
    <name evidence="6" type="ORF">IIU_06944</name>
</gene>
<keyword evidence="5" id="KW-0472">Membrane</keyword>
<dbReference type="SUPFAM" id="SSF55676">
    <property type="entry name" value="CytB endotoxin-like"/>
    <property type="match status" value="1"/>
</dbReference>
<protein>
    <submittedName>
        <fullName evidence="7">Uncharacterized protein</fullName>
    </submittedName>
</protein>
<evidence type="ECO:0000256" key="1">
    <source>
        <dbReference type="ARBA" id="ARBA00009676"/>
    </source>
</evidence>
<dbReference type="GO" id="GO:0005576">
    <property type="term" value="C:extracellular region"/>
    <property type="evidence" value="ECO:0007669"/>
    <property type="project" value="InterPro"/>
</dbReference>
<keyword evidence="5" id="KW-0812">Transmembrane</keyword>
<evidence type="ECO:0000313" key="10">
    <source>
        <dbReference type="Proteomes" id="UP000014018"/>
    </source>
</evidence>
<dbReference type="Pfam" id="PF01338">
    <property type="entry name" value="Bac_thur_toxin"/>
    <property type="match status" value="1"/>
</dbReference>
<comment type="similarity">
    <text evidence="1">Belongs to the cyt1/cyt2 endotoxin family.</text>
</comment>
<sequence>MYNLMLNDIDKNQIFHRSPSRIMNLIVPSRDESNLKNIFQLEPQYIHQALAASNAFQGAIGPDLNFDFNKAWEIGQNLPRLNILLSGLNDTVVQETLQVSSMISKLKGILKEYLYFIDISNTTFWNEVEATITNTFTNLYTQTNSAWIFFYRSTSTSTSYYYNTLFAIQYASFMIVVPIVFEITVRLEKQKVLFITIKDRSEYRVTMKLIIAFLSLQGNRNKSIEDVFYPKTKILYR</sequence>
<proteinExistence type="inferred from homology"/>
<dbReference type="InterPro" id="IPR035918">
    <property type="entry name" value="CytB_endotoxin-like_sf"/>
</dbReference>
<keyword evidence="4" id="KW-0843">Virulence</keyword>
<evidence type="ECO:0000256" key="2">
    <source>
        <dbReference type="ARBA" id="ARBA00022656"/>
    </source>
</evidence>
<evidence type="ECO:0000313" key="7">
    <source>
        <dbReference type="EMBL" id="EOO24293.1"/>
    </source>
</evidence>
<evidence type="ECO:0000256" key="5">
    <source>
        <dbReference type="SAM" id="Phobius"/>
    </source>
</evidence>
<dbReference type="GO" id="GO:0090729">
    <property type="term" value="F:toxin activity"/>
    <property type="evidence" value="ECO:0007669"/>
    <property type="project" value="UniProtKB-KW"/>
</dbReference>
<dbReference type="Gene3D" id="3.40.198.10">
    <property type="entry name" value="Delta-endotoxin CytB-like"/>
    <property type="match status" value="1"/>
</dbReference>
<dbReference type="Proteomes" id="UP000014018">
    <property type="component" value="Unassembled WGS sequence"/>
</dbReference>
<dbReference type="RefSeq" id="WP_016110459.1">
    <property type="nucleotide sequence ID" value="NZ_KB976176.1"/>
</dbReference>
<organism evidence="7 10">
    <name type="scientific">Bacillus cereus VD133</name>
    <dbReference type="NCBI Taxonomy" id="1053233"/>
    <lineage>
        <taxon>Bacteria</taxon>
        <taxon>Bacillati</taxon>
        <taxon>Bacillota</taxon>
        <taxon>Bacilli</taxon>
        <taxon>Bacillales</taxon>
        <taxon>Bacillaceae</taxon>
        <taxon>Bacillus</taxon>
        <taxon>Bacillus cereus group</taxon>
    </lineage>
</organism>
<keyword evidence="5" id="KW-1133">Transmembrane helix</keyword>
<feature type="transmembrane region" description="Helical" evidence="5">
    <location>
        <begin position="160"/>
        <end position="181"/>
    </location>
</feature>
<dbReference type="GO" id="GO:0030435">
    <property type="term" value="P:sporulation resulting in formation of a cellular spore"/>
    <property type="evidence" value="ECO:0007669"/>
    <property type="project" value="UniProtKB-KW"/>
</dbReference>
<evidence type="ECO:0000256" key="3">
    <source>
        <dbReference type="ARBA" id="ARBA00022969"/>
    </source>
</evidence>
<evidence type="ECO:0000313" key="9">
    <source>
        <dbReference type="EMBL" id="EOO25450.1"/>
    </source>
</evidence>
<accession>A0A9W5PJN3</accession>